<organism evidence="2 3">
    <name type="scientific">Bemisia tabaci toti-like virus 1</name>
    <dbReference type="NCBI Taxonomy" id="2838153"/>
    <lineage>
        <taxon>Viruses</taxon>
        <taxon>Riboviria</taxon>
        <taxon>Orthornavirae</taxon>
        <taxon>Duplornaviricota</taxon>
        <taxon>Chrymotiviricetes</taxon>
        <taxon>Ghabrivirales</taxon>
        <taxon>Alphatotivirineae</taxon>
        <taxon>Spiciviridae</taxon>
        <taxon>Spicivirus</taxon>
        <taxon>Spicivirus jyu</taxon>
    </lineage>
</organism>
<accession>A0A8E6Y768</accession>
<evidence type="ECO:0000256" key="1">
    <source>
        <dbReference type="SAM" id="MobiDB-lite"/>
    </source>
</evidence>
<reference evidence="2" key="2">
    <citation type="journal article" date="2021" name="NPJ Biofilms Microbiomes">
        <title>Diversity and infectivity of the RNA virome among different cryptic species of an agriculturally important insect vector: whitefly Bemisia tabaci.</title>
        <authorList>
            <person name="Huang H.J."/>
            <person name="Ye Z.X."/>
            <person name="Wang X."/>
            <person name="Yan X.T."/>
            <person name="Zhang Y."/>
            <person name="He Y.J."/>
            <person name="Qi Y.H."/>
            <person name="Zhang X.D."/>
            <person name="Zhuo J.C."/>
            <person name="Lu G."/>
            <person name="Lu J.B."/>
            <person name="Mao Q.Z."/>
            <person name="Sun Z.T."/>
            <person name="Yan F."/>
            <person name="Chen J.P."/>
            <person name="Zhang C.X."/>
            <person name="Li J.M."/>
        </authorList>
    </citation>
    <scope>NUCLEOTIDE SEQUENCE</scope>
    <source>
        <strain evidence="2">B</strain>
    </source>
</reference>
<dbReference type="Proteomes" id="UP001256571">
    <property type="component" value="Segment"/>
</dbReference>
<reference evidence="2" key="1">
    <citation type="submission" date="2020-11" db="EMBL/GenBank/DDBJ databases">
        <authorList>
            <person name="Huang H.-J."/>
            <person name="Li J.-M."/>
        </authorList>
    </citation>
    <scope>NUCLEOTIDE SEQUENCE</scope>
    <source>
        <strain evidence="2">B</strain>
    </source>
</reference>
<name>A0A8E6Y768_9VIRU</name>
<dbReference type="EMBL" id="MW227222">
    <property type="protein sequence ID" value="QVT76731.1"/>
    <property type="molecule type" value="Genomic_RNA"/>
</dbReference>
<proteinExistence type="predicted"/>
<feature type="region of interest" description="Disordered" evidence="1">
    <location>
        <begin position="797"/>
        <end position="817"/>
    </location>
</feature>
<feature type="region of interest" description="Disordered" evidence="1">
    <location>
        <begin position="1"/>
        <end position="50"/>
    </location>
</feature>
<feature type="compositionally biased region" description="Low complexity" evidence="1">
    <location>
        <begin position="26"/>
        <end position="37"/>
    </location>
</feature>
<keyword evidence="3" id="KW-1185">Reference proteome</keyword>
<protein>
    <submittedName>
        <fullName evidence="2">Parp</fullName>
    </submittedName>
</protein>
<evidence type="ECO:0000313" key="2">
    <source>
        <dbReference type="EMBL" id="QVT76731.1"/>
    </source>
</evidence>
<sequence>MADPPLKKKRFTKSPGANLGAGHVPSTSSSSTHSSENAPPPAPEPSRSGRVLRSHFGIHTIESDHLTHVVANIAAGRDYVKRSFFDLGNYLIRRQDVRITYQPQSHGVVLQSQIARPAATGGVAVYPPVSLVVGGYEPHMKLTVRHSIVFKLPYIEGALAEDALGTYLPGGQPDDKKLTAALYPALGNLNLTRMVSPLINGSMYRYENKWLYAKGLFYCMLQERCNQENIPLIYPAFPLPLQVNYEDTSPPAANPAIIADPLQRGDFALFLNLDFKMTDLQFVYWLSASGRRLAPAAGPSIAALAIHWPSIPFVIYHQAGPALPPPILGPINPTTFWNWLHDFATVRNERDQLIAGAYEASLLVNSVLQRVTDGVPPPANLAPRPDTNVQGLLLPIRCLAQIPPEAALLEWHALMTPTFETFGETLVPMPHENNFLQRLLGITRAEDSAYLTDLTSLGQTSMAERLTQAATFAGFVSIFTTTVLQSFNCYGTILQRWATNHPAPAPDLFNMLANTFRLFTNVDNKPATMSIIFMQAFTMLDRHIGGVPPPTVFAYRSWNLVERDWDLPGPFILNSPNHAPRLGNPLSILSWLDLIPSEWGVVDSTATVDFTKEVAIQGVPNVAGWYATNGERLYIQKRIDPNPYTLIPYGALALNSISLGIRNALPPGPLPALYQQYPWDLIGVSPPTAIGPHPQPPIWMPAHFIFEPCTINTFEWDLGVLLAPVLTSAAVGPVVLLLLHSSNVFPSLGRGYLLVQKVPTNAPSLTFVPPGGCTVAVLPQTHVTAKPGDIVPPPIAVQTDKPVDNSRAQLDGLSAPN</sequence>
<evidence type="ECO:0000313" key="3">
    <source>
        <dbReference type="Proteomes" id="UP001256571"/>
    </source>
</evidence>